<reference evidence="3" key="1">
    <citation type="submission" date="2020-03" db="EMBL/GenBank/DDBJ databases">
        <title>Evolution of repeat sequences and sex chromosomes of tilapia species revealed by chromosome-level genomes.</title>
        <authorList>
            <person name="Xu L."/>
            <person name="Tao W."/>
            <person name="Wang D."/>
            <person name="Zhou Q."/>
        </authorList>
    </citation>
    <scope>NUCLEOTIDE SEQUENCE [LARGE SCALE GENOMIC DNA]</scope>
    <source>
        <strain evidence="3">Israel</strain>
    </source>
</reference>
<organism evidence="2 3">
    <name type="scientific">Oreochromis aureus</name>
    <name type="common">Israeli tilapia</name>
    <name type="synonym">Chromis aureus</name>
    <dbReference type="NCBI Taxonomy" id="47969"/>
    <lineage>
        <taxon>Eukaryota</taxon>
        <taxon>Metazoa</taxon>
        <taxon>Chordata</taxon>
        <taxon>Craniata</taxon>
        <taxon>Vertebrata</taxon>
        <taxon>Euteleostomi</taxon>
        <taxon>Actinopterygii</taxon>
        <taxon>Neopterygii</taxon>
        <taxon>Teleostei</taxon>
        <taxon>Neoteleostei</taxon>
        <taxon>Acanthomorphata</taxon>
        <taxon>Ovalentaria</taxon>
        <taxon>Cichlomorphae</taxon>
        <taxon>Cichliformes</taxon>
        <taxon>Cichlidae</taxon>
        <taxon>African cichlids</taxon>
        <taxon>Pseudocrenilabrinae</taxon>
        <taxon>Oreochromini</taxon>
        <taxon>Oreochromis</taxon>
    </lineage>
</organism>
<sequence length="183" mass="21046">MPESMFPVESAYNLLPKESNPPPKQKIYISKYREVTVLENKQHKHKHKTMGPGTPKAPSHREMCPQRPKGEKPEHTCRKKTENTGIKKVMPQPACVDTRKGDKQLLEKSGLVPFYLKKKDYGIVPEASGTLLLSLHTFTMVYYLNLKKIGEFRIPPKRAQVPLVVCISQFENPWPKQNVYLHL</sequence>
<evidence type="ECO:0000256" key="1">
    <source>
        <dbReference type="SAM" id="MobiDB-lite"/>
    </source>
</evidence>
<dbReference type="Proteomes" id="UP000472276">
    <property type="component" value="Unassembled WGS sequence"/>
</dbReference>
<feature type="compositionally biased region" description="Basic and acidic residues" evidence="1">
    <location>
        <begin position="59"/>
        <end position="79"/>
    </location>
</feature>
<feature type="region of interest" description="Disordered" evidence="1">
    <location>
        <begin position="40"/>
        <end position="79"/>
    </location>
</feature>
<name>A0AAZ1XLT7_OREAU</name>
<proteinExistence type="predicted"/>
<evidence type="ECO:0000313" key="3">
    <source>
        <dbReference type="Proteomes" id="UP000472276"/>
    </source>
</evidence>
<keyword evidence="3" id="KW-1185">Reference proteome</keyword>
<reference evidence="2" key="2">
    <citation type="submission" date="2025-08" db="UniProtKB">
        <authorList>
            <consortium name="Ensembl"/>
        </authorList>
    </citation>
    <scope>IDENTIFICATION</scope>
</reference>
<evidence type="ECO:0008006" key="4">
    <source>
        <dbReference type="Google" id="ProtNLM"/>
    </source>
</evidence>
<feature type="region of interest" description="Disordered" evidence="1">
    <location>
        <begin position="1"/>
        <end position="25"/>
    </location>
</feature>
<evidence type="ECO:0000313" key="2">
    <source>
        <dbReference type="Ensembl" id="ENSOABP00000068537.1"/>
    </source>
</evidence>
<dbReference type="Ensembl" id="ENSOABT00000064075.1">
    <property type="protein sequence ID" value="ENSOABP00000068537.1"/>
    <property type="gene ID" value="ENSOABG00000027425.1"/>
</dbReference>
<accession>A0AAZ1XLT7</accession>
<reference evidence="2" key="3">
    <citation type="submission" date="2025-09" db="UniProtKB">
        <authorList>
            <consortium name="Ensembl"/>
        </authorList>
    </citation>
    <scope>IDENTIFICATION</scope>
</reference>
<dbReference type="AlphaFoldDB" id="A0AAZ1XLT7"/>
<protein>
    <recommendedName>
        <fullName evidence="4">Enkurin domain-containing protein</fullName>
    </recommendedName>
</protein>